<evidence type="ECO:0000256" key="4">
    <source>
        <dbReference type="PROSITE-ProRule" id="PRU00335"/>
    </source>
</evidence>
<gene>
    <name evidence="7" type="ORF">GHO39_10590</name>
    <name evidence="6" type="ORF">GHO40_02140</name>
</gene>
<evidence type="ECO:0000256" key="3">
    <source>
        <dbReference type="ARBA" id="ARBA00023163"/>
    </source>
</evidence>
<feature type="domain" description="HTH tetR-type" evidence="5">
    <location>
        <begin position="7"/>
        <end position="67"/>
    </location>
</feature>
<comment type="caution">
    <text evidence="7">The sequence shown here is derived from an EMBL/GenBank/DDBJ whole genome shotgun (WGS) entry which is preliminary data.</text>
</comment>
<dbReference type="InterPro" id="IPR009057">
    <property type="entry name" value="Homeodomain-like_sf"/>
</dbReference>
<feature type="DNA-binding region" description="H-T-H motif" evidence="4">
    <location>
        <begin position="30"/>
        <end position="49"/>
    </location>
</feature>
<dbReference type="InterPro" id="IPR001647">
    <property type="entry name" value="HTH_TetR"/>
</dbReference>
<name>A0A0J6L9J8_9PSED</name>
<dbReference type="InterPro" id="IPR036271">
    <property type="entry name" value="Tet_transcr_reg_TetR-rel_C_sf"/>
</dbReference>
<evidence type="ECO:0000313" key="9">
    <source>
        <dbReference type="Proteomes" id="UP000489190"/>
    </source>
</evidence>
<dbReference type="OrthoDB" id="116240at2"/>
<accession>A0A0J6L9J8</accession>
<sequence length="192" mass="21697">MESTHPTVAKERLLESARRLFCREGIHATGVSRLLSEAKVARRTLYESYGSKENLLRAVFDREAAMWFGWFDHSLPQHTDDPEQRLIFLFDLLEAWFASGRFFGCLFTNAVAEHDKSSSWVRDLAQEHFDRVHARIEALAVASGLRDPAWMAQQIALLIDGAIATAMVTRNAQSAQVARSILLILLREAKAV</sequence>
<dbReference type="PANTHER" id="PTHR47506">
    <property type="entry name" value="TRANSCRIPTIONAL REGULATORY PROTEIN"/>
    <property type="match status" value="1"/>
</dbReference>
<dbReference type="AlphaFoldDB" id="A0A0J6L9J8"/>
<protein>
    <submittedName>
        <fullName evidence="7">TetR family transcriptional regulator</fullName>
    </submittedName>
</protein>
<dbReference type="GO" id="GO:0003677">
    <property type="term" value="F:DNA binding"/>
    <property type="evidence" value="ECO:0007669"/>
    <property type="project" value="UniProtKB-UniRule"/>
</dbReference>
<proteinExistence type="predicted"/>
<dbReference type="Pfam" id="PF16925">
    <property type="entry name" value="TetR_C_13"/>
    <property type="match status" value="1"/>
</dbReference>
<keyword evidence="3" id="KW-0804">Transcription</keyword>
<dbReference type="PROSITE" id="PS50977">
    <property type="entry name" value="HTH_TETR_2"/>
    <property type="match status" value="1"/>
</dbReference>
<evidence type="ECO:0000256" key="1">
    <source>
        <dbReference type="ARBA" id="ARBA00023015"/>
    </source>
</evidence>
<dbReference type="InterPro" id="IPR011075">
    <property type="entry name" value="TetR_C"/>
</dbReference>
<dbReference type="STRING" id="1608996.TU84_05110"/>
<evidence type="ECO:0000256" key="2">
    <source>
        <dbReference type="ARBA" id="ARBA00023125"/>
    </source>
</evidence>
<dbReference type="PANTHER" id="PTHR47506:SF1">
    <property type="entry name" value="HTH-TYPE TRANSCRIPTIONAL REGULATOR YJDC"/>
    <property type="match status" value="1"/>
</dbReference>
<evidence type="ECO:0000313" key="8">
    <source>
        <dbReference type="Proteomes" id="UP000441404"/>
    </source>
</evidence>
<dbReference type="Proteomes" id="UP000441404">
    <property type="component" value="Unassembled WGS sequence"/>
</dbReference>
<dbReference type="Gene3D" id="1.10.357.10">
    <property type="entry name" value="Tetracycline Repressor, domain 2"/>
    <property type="match status" value="1"/>
</dbReference>
<evidence type="ECO:0000313" key="6">
    <source>
        <dbReference type="EMBL" id="MQT45539.1"/>
    </source>
</evidence>
<dbReference type="EMBL" id="WIWJ01000003">
    <property type="protein sequence ID" value="MQT45539.1"/>
    <property type="molecule type" value="Genomic_DNA"/>
</dbReference>
<dbReference type="EMBL" id="WIWI01000024">
    <property type="protein sequence ID" value="MQT89577.1"/>
    <property type="molecule type" value="Genomic_DNA"/>
</dbReference>
<dbReference type="PRINTS" id="PR00455">
    <property type="entry name" value="HTHTETR"/>
</dbReference>
<dbReference type="Pfam" id="PF00440">
    <property type="entry name" value="TetR_N"/>
    <property type="match status" value="1"/>
</dbReference>
<evidence type="ECO:0000313" key="7">
    <source>
        <dbReference type="EMBL" id="MQT89577.1"/>
    </source>
</evidence>
<keyword evidence="2 4" id="KW-0238">DNA-binding</keyword>
<dbReference type="RefSeq" id="WP_048367682.1">
    <property type="nucleotide sequence ID" value="NZ_JYLD01000002.1"/>
</dbReference>
<evidence type="ECO:0000259" key="5">
    <source>
        <dbReference type="PROSITE" id="PS50977"/>
    </source>
</evidence>
<dbReference type="Proteomes" id="UP000489190">
    <property type="component" value="Unassembled WGS sequence"/>
</dbReference>
<organism evidence="7 9">
    <name type="scientific">Pseudomonas helleri</name>
    <dbReference type="NCBI Taxonomy" id="1608996"/>
    <lineage>
        <taxon>Bacteria</taxon>
        <taxon>Pseudomonadati</taxon>
        <taxon>Pseudomonadota</taxon>
        <taxon>Gammaproteobacteria</taxon>
        <taxon>Pseudomonadales</taxon>
        <taxon>Pseudomonadaceae</taxon>
        <taxon>Pseudomonas</taxon>
    </lineage>
</organism>
<dbReference type="SUPFAM" id="SSF46689">
    <property type="entry name" value="Homeodomain-like"/>
    <property type="match status" value="1"/>
</dbReference>
<reference evidence="8 9" key="1">
    <citation type="submission" date="2019-10" db="EMBL/GenBank/DDBJ databases">
        <title>Evaluation of single-gene subtyping targets for Pseudomonas.</title>
        <authorList>
            <person name="Reichler S.J."/>
            <person name="Orsi R.H."/>
            <person name="Wiedmann M."/>
            <person name="Martin N.H."/>
            <person name="Murphy S.I."/>
        </authorList>
    </citation>
    <scope>NUCLEOTIDE SEQUENCE [LARGE SCALE GENOMIC DNA]</scope>
    <source>
        <strain evidence="7 9">FSL R10-3254</strain>
        <strain evidence="6 8">FSL R10-3257</strain>
    </source>
</reference>
<keyword evidence="1" id="KW-0805">Transcription regulation</keyword>
<dbReference type="SUPFAM" id="SSF48498">
    <property type="entry name" value="Tetracyclin repressor-like, C-terminal domain"/>
    <property type="match status" value="1"/>
</dbReference>